<organism evidence="1 2">
    <name type="scientific">Citrobacter werkmanii</name>
    <dbReference type="NCBI Taxonomy" id="67827"/>
    <lineage>
        <taxon>Bacteria</taxon>
        <taxon>Pseudomonadati</taxon>
        <taxon>Pseudomonadota</taxon>
        <taxon>Gammaproteobacteria</taxon>
        <taxon>Enterobacterales</taxon>
        <taxon>Enterobacteriaceae</taxon>
        <taxon>Citrobacter</taxon>
        <taxon>Citrobacter freundii complex</taxon>
    </lineage>
</organism>
<reference evidence="1" key="1">
    <citation type="submission" date="2020-05" db="EMBL/GenBank/DDBJ databases">
        <authorList>
            <person name="Delgado-Blas J."/>
        </authorList>
    </citation>
    <scope>NUCLEOTIDE SEQUENCE</scope>
    <source>
        <strain evidence="1">BB1459</strain>
    </source>
</reference>
<comment type="caution">
    <text evidence="1">The sequence shown here is derived from an EMBL/GenBank/DDBJ whole genome shotgun (WGS) entry which is preliminary data.</text>
</comment>
<dbReference type="EMBL" id="CAHPQX010000242">
    <property type="protein sequence ID" value="CAB5615050.1"/>
    <property type="molecule type" value="Genomic_DNA"/>
</dbReference>
<dbReference type="Proteomes" id="UP000834503">
    <property type="component" value="Unassembled WGS sequence"/>
</dbReference>
<sequence length="58" mass="5976">MLANSTSDSMISEVVLVGMREAPYCSAHEPMATSTAMPTAQAIQPGAGAGMPGNWPPR</sequence>
<gene>
    <name evidence="1" type="ORF">GHA_05967</name>
</gene>
<evidence type="ECO:0000313" key="2">
    <source>
        <dbReference type="Proteomes" id="UP000834503"/>
    </source>
</evidence>
<proteinExistence type="predicted"/>
<protein>
    <submittedName>
        <fullName evidence="1">Uncharacterized protein</fullName>
    </submittedName>
</protein>
<evidence type="ECO:0000313" key="1">
    <source>
        <dbReference type="EMBL" id="CAB5615050.1"/>
    </source>
</evidence>
<dbReference type="AlphaFoldDB" id="A0A9N8GWN5"/>
<name>A0A9N8GWN5_9ENTR</name>
<accession>A0A9N8GWN5</accession>